<comment type="subcellular location">
    <subcellularLocation>
        <location evidence="1">Cytoplasm</location>
    </subcellularLocation>
</comment>
<dbReference type="Pfam" id="PF04050">
    <property type="entry name" value="Upf2"/>
    <property type="match status" value="1"/>
</dbReference>
<dbReference type="Proteomes" id="UP000614601">
    <property type="component" value="Unassembled WGS sequence"/>
</dbReference>
<accession>A0A811KTU9</accession>
<sequence>MSGDDGRKSPKFDPHLWAEDLKRFRDEQKKNSKFLSDNPSLDEDQIRRLDSTLKKVTAFMKKVKLIGATVTPDSLIPDLSKLNLSKFIDEIAQCVVEAKMKIEELGPLIQFCVAAAQIYSQFPHHLVTELKKHMPTKKSESLKNPAKLRVDLKFLSDLIVHGVVKTDGIQLLGQVLGYLIQTDKAEHVNISVLKPFCKYSYFDCTDRPPLKVTEAQIPVNVIETDVLTKNQKKAISGLFDDYFSSLVEHLNSIRMKMNQLVKSIKRQERTKGDALPEDRAKHDDLKGQFDRLHAQATDFAPWIGKTVPEMPEELSDDEEDDAEAKKLNVELAEGKQSLWLDDDTRTFYEHLLNVEHATLLAAQNTQQTEEENEQEQEEYKDSEIENEVDNIDLDELEYQEVVDDQEQPEEEENANEEQEEQQQPQEDVNLSPFVQISGPSTTMVQFLQKLSNGINRERIDACAVEFITNFNRRSNRKKLIQHLLAAPFDRLDLLPFYTRFMATIKPSIPEVPKQVAVGLIERFRQFAKKQQEKKKKSTGPYDRSQSIDAKVHVSKYIAELVKFNVLPKAEGLACLRSLLVDLKGYKVDMLCALVEGMGLFMYKSPESHAKMKVILTVLNTKLQKIKDPRHKLLLENAYFCVLPSEEELIQINRRPPMKQYISKSILNGQKPLRVLRRINWVDDEIREYTLKLLTDPCAVPFSGIERLAKVISALSDYQPWIAVYVVDDILEFIRLSLEVDDPTMHQRLFSSVVYLGQLFNYTVCGTLVVFKVLYQLISFGITTTHGALLDCAVRLKRIRLVLEVVHVVGEYFYDGKSKERLDCFFHYLLLFYYDTKAFWSEHTLTFGEFPLDLDYEVEAILKKFRPNEREFFATNVEDARENVRVIQEQYKDKAEQLLRKGEAQTIHNEVNVEEKPRKLFCITEEDDDEGQSKPSPEQLDYEEPLPSPNANPFAKPFDAFDDEEEQLEIKKEQVITEEDEDFMKEFDRVMSETFQTSVIPKVPVIDLEVPPSARQKFERKITFADATEPAEPKRREPQMALMTRKGNRTVLKAVNLKSSESMQTALQEQKEKQEKERKEMKHITLAMDKRMAEQREAELLKTAVNSFKVVGQRTVPEEMP</sequence>
<feature type="region of interest" description="Disordered" evidence="3">
    <location>
        <begin position="364"/>
        <end position="427"/>
    </location>
</feature>
<evidence type="ECO:0000259" key="4">
    <source>
        <dbReference type="SMART" id="SM00543"/>
    </source>
</evidence>
<evidence type="ECO:0000313" key="6">
    <source>
        <dbReference type="Proteomes" id="UP000614601"/>
    </source>
</evidence>
<keyword evidence="2" id="KW-0963">Cytoplasm</keyword>
<gene>
    <name evidence="5" type="ORF">BOKJ2_LOCUS7501</name>
</gene>
<evidence type="ECO:0000256" key="1">
    <source>
        <dbReference type="ARBA" id="ARBA00004496"/>
    </source>
</evidence>
<proteinExistence type="predicted"/>
<dbReference type="InterPro" id="IPR007193">
    <property type="entry name" value="Upf2/Nmd2_C"/>
</dbReference>
<organism evidence="5 6">
    <name type="scientific">Bursaphelenchus okinawaensis</name>
    <dbReference type="NCBI Taxonomy" id="465554"/>
    <lineage>
        <taxon>Eukaryota</taxon>
        <taxon>Metazoa</taxon>
        <taxon>Ecdysozoa</taxon>
        <taxon>Nematoda</taxon>
        <taxon>Chromadorea</taxon>
        <taxon>Rhabditida</taxon>
        <taxon>Tylenchina</taxon>
        <taxon>Tylenchomorpha</taxon>
        <taxon>Aphelenchoidea</taxon>
        <taxon>Aphelenchoididae</taxon>
        <taxon>Bursaphelenchus</taxon>
    </lineage>
</organism>
<dbReference type="InterPro" id="IPR003890">
    <property type="entry name" value="MIF4G-like_typ-3"/>
</dbReference>
<dbReference type="EMBL" id="CAJFDH010000004">
    <property type="protein sequence ID" value="CAD5218291.1"/>
    <property type="molecule type" value="Genomic_DNA"/>
</dbReference>
<dbReference type="InterPro" id="IPR039762">
    <property type="entry name" value="Nmd2/UPF2"/>
</dbReference>
<dbReference type="OrthoDB" id="27832at2759"/>
<dbReference type="GO" id="GO:0003723">
    <property type="term" value="F:RNA binding"/>
    <property type="evidence" value="ECO:0007669"/>
    <property type="project" value="InterPro"/>
</dbReference>
<dbReference type="Pfam" id="PF02854">
    <property type="entry name" value="MIF4G"/>
    <property type="match status" value="2"/>
</dbReference>
<feature type="region of interest" description="Disordered" evidence="3">
    <location>
        <begin position="924"/>
        <end position="957"/>
    </location>
</feature>
<feature type="compositionally biased region" description="Acidic residues" evidence="3">
    <location>
        <begin position="384"/>
        <end position="420"/>
    </location>
</feature>
<feature type="domain" description="MIF4G" evidence="4">
    <location>
        <begin position="444"/>
        <end position="644"/>
    </location>
</feature>
<feature type="region of interest" description="Disordered" evidence="3">
    <location>
        <begin position="1058"/>
        <end position="1079"/>
    </location>
</feature>
<protein>
    <recommendedName>
        <fullName evidence="4">MIF4G domain-containing protein</fullName>
    </recommendedName>
</protein>
<feature type="domain" description="MIF4G" evidence="4">
    <location>
        <begin position="654"/>
        <end position="867"/>
    </location>
</feature>
<evidence type="ECO:0000256" key="3">
    <source>
        <dbReference type="SAM" id="MobiDB-lite"/>
    </source>
</evidence>
<dbReference type="GO" id="GO:0000184">
    <property type="term" value="P:nuclear-transcribed mRNA catabolic process, nonsense-mediated decay"/>
    <property type="evidence" value="ECO:0007669"/>
    <property type="project" value="InterPro"/>
</dbReference>
<dbReference type="InterPro" id="IPR016024">
    <property type="entry name" value="ARM-type_fold"/>
</dbReference>
<feature type="compositionally biased region" description="Basic and acidic residues" evidence="3">
    <location>
        <begin position="1068"/>
        <end position="1079"/>
    </location>
</feature>
<dbReference type="Gene3D" id="1.25.40.180">
    <property type="match status" value="3"/>
</dbReference>
<dbReference type="AlphaFoldDB" id="A0A811KTU9"/>
<dbReference type="PANTHER" id="PTHR12839">
    <property type="entry name" value="NONSENSE-MEDIATED MRNA DECAY PROTEIN 2 UP-FRAMESHIFT SUPPRESSOR 2"/>
    <property type="match status" value="1"/>
</dbReference>
<keyword evidence="6" id="KW-1185">Reference proteome</keyword>
<comment type="caution">
    <text evidence="5">The sequence shown here is derived from an EMBL/GenBank/DDBJ whole genome shotgun (WGS) entry which is preliminary data.</text>
</comment>
<dbReference type="GO" id="GO:0005737">
    <property type="term" value="C:cytoplasm"/>
    <property type="evidence" value="ECO:0007669"/>
    <property type="project" value="UniProtKB-SubCell"/>
</dbReference>
<name>A0A811KTU9_9BILA</name>
<dbReference type="SMART" id="SM00543">
    <property type="entry name" value="MIF4G"/>
    <property type="match status" value="2"/>
</dbReference>
<dbReference type="EMBL" id="CAJFCW020000004">
    <property type="protein sequence ID" value="CAG9109890.1"/>
    <property type="molecule type" value="Genomic_DNA"/>
</dbReference>
<evidence type="ECO:0000313" key="5">
    <source>
        <dbReference type="EMBL" id="CAD5218291.1"/>
    </source>
</evidence>
<dbReference type="Proteomes" id="UP000783686">
    <property type="component" value="Unassembled WGS sequence"/>
</dbReference>
<reference evidence="5" key="1">
    <citation type="submission" date="2020-09" db="EMBL/GenBank/DDBJ databases">
        <authorList>
            <person name="Kikuchi T."/>
        </authorList>
    </citation>
    <scope>NUCLEOTIDE SEQUENCE</scope>
    <source>
        <strain evidence="5">SH1</strain>
    </source>
</reference>
<dbReference type="SUPFAM" id="SSF48371">
    <property type="entry name" value="ARM repeat"/>
    <property type="match status" value="3"/>
</dbReference>
<dbReference type="GO" id="GO:0035145">
    <property type="term" value="C:exon-exon junction complex"/>
    <property type="evidence" value="ECO:0007669"/>
    <property type="project" value="TreeGrafter"/>
</dbReference>
<evidence type="ECO:0000256" key="2">
    <source>
        <dbReference type="ARBA" id="ARBA00022490"/>
    </source>
</evidence>
<dbReference type="PANTHER" id="PTHR12839:SF7">
    <property type="entry name" value="REGULATOR OF NONSENSE TRANSCRIPTS 2"/>
    <property type="match status" value="1"/>
</dbReference>